<dbReference type="HOGENOM" id="CLU_1115760_0_0_1"/>
<protein>
    <submittedName>
        <fullName evidence="2">Uncharacterized protein</fullName>
    </submittedName>
</protein>
<dbReference type="VEuPathDB" id="FungiDB:HMPREF1120_06944"/>
<proteinExistence type="predicted"/>
<gene>
    <name evidence="2" type="ORF">HMPREF1120_06944</name>
</gene>
<feature type="compositionally biased region" description="Polar residues" evidence="1">
    <location>
        <begin position="28"/>
        <end position="39"/>
    </location>
</feature>
<feature type="compositionally biased region" description="Polar residues" evidence="1">
    <location>
        <begin position="240"/>
        <end position="249"/>
    </location>
</feature>
<dbReference type="EMBL" id="JH226135">
    <property type="protein sequence ID" value="EHY58942.1"/>
    <property type="molecule type" value="Genomic_DNA"/>
</dbReference>
<reference evidence="2" key="1">
    <citation type="submission" date="2011-07" db="EMBL/GenBank/DDBJ databases">
        <title>The Genome Sequence of Exophiala (Wangiella) dermatitidis NIH/UT8656.</title>
        <authorList>
            <consortium name="The Broad Institute Genome Sequencing Platform"/>
            <person name="Cuomo C."/>
            <person name="Wang Z."/>
            <person name="Hunicke-Smith S."/>
            <person name="Szanislo P.J."/>
            <person name="Earl A."/>
            <person name="Young S.K."/>
            <person name="Zeng Q."/>
            <person name="Gargeya S."/>
            <person name="Fitzgerald M."/>
            <person name="Haas B."/>
            <person name="Abouelleil A."/>
            <person name="Alvarado L."/>
            <person name="Arachchi H.M."/>
            <person name="Berlin A."/>
            <person name="Brown A."/>
            <person name="Chapman S.B."/>
            <person name="Chen Z."/>
            <person name="Dunbar C."/>
            <person name="Freedman E."/>
            <person name="Gearin G."/>
            <person name="Gellesch M."/>
            <person name="Goldberg J."/>
            <person name="Griggs A."/>
            <person name="Gujja S."/>
            <person name="Heiman D."/>
            <person name="Howarth C."/>
            <person name="Larson L."/>
            <person name="Lui A."/>
            <person name="MacDonald P.J.P."/>
            <person name="Montmayeur A."/>
            <person name="Murphy C."/>
            <person name="Neiman D."/>
            <person name="Pearson M."/>
            <person name="Priest M."/>
            <person name="Roberts A."/>
            <person name="Saif S."/>
            <person name="Shea T."/>
            <person name="Shenoy N."/>
            <person name="Sisk P."/>
            <person name="Stolte C."/>
            <person name="Sykes S."/>
            <person name="Wortman J."/>
            <person name="Nusbaum C."/>
            <person name="Birren B."/>
        </authorList>
    </citation>
    <scope>NUCLEOTIDE SEQUENCE</scope>
    <source>
        <strain evidence="2">NIH/UT8656</strain>
    </source>
</reference>
<evidence type="ECO:0000313" key="2">
    <source>
        <dbReference type="EMBL" id="EHY58942.1"/>
    </source>
</evidence>
<feature type="region of interest" description="Disordered" evidence="1">
    <location>
        <begin position="219"/>
        <end position="249"/>
    </location>
</feature>
<name>H6C541_EXODN</name>
<dbReference type="RefSeq" id="XP_009159403.1">
    <property type="nucleotide sequence ID" value="XM_009161155.1"/>
</dbReference>
<sequence>MSHHEQSTSSGDEQDADRQSPPPASAEIGNTETATSSSQVDIHDAADALASLKIEAGNSFDQSTDVTASPGDALSVDMFKEVNDIINGLMVGTTVNLRRIKLSTVEMLERLQQCAPDERKDLEVVVADFLLQSGVYRRRLTEDEYTRKLRDQMCDDLTTFTLAWTELAAEMARQLLGEDAYQKITSAEDNEAEFERTTNELVDKVLGIILPARKKYLDAQNEDNQAKQGDNDVEGGGGDSSTPTGEAEP</sequence>
<evidence type="ECO:0000313" key="3">
    <source>
        <dbReference type="Proteomes" id="UP000007304"/>
    </source>
</evidence>
<feature type="region of interest" description="Disordered" evidence="1">
    <location>
        <begin position="1"/>
        <end position="39"/>
    </location>
</feature>
<dbReference type="GeneID" id="20311583"/>
<dbReference type="InParanoid" id="H6C541"/>
<accession>H6C541</accession>
<dbReference type="AlphaFoldDB" id="H6C541"/>
<evidence type="ECO:0000256" key="1">
    <source>
        <dbReference type="SAM" id="MobiDB-lite"/>
    </source>
</evidence>
<organism evidence="2 3">
    <name type="scientific">Exophiala dermatitidis (strain ATCC 34100 / CBS 525.76 / NIH/UT8656)</name>
    <name type="common">Black yeast</name>
    <name type="synonym">Wangiella dermatitidis</name>
    <dbReference type="NCBI Taxonomy" id="858893"/>
    <lineage>
        <taxon>Eukaryota</taxon>
        <taxon>Fungi</taxon>
        <taxon>Dikarya</taxon>
        <taxon>Ascomycota</taxon>
        <taxon>Pezizomycotina</taxon>
        <taxon>Eurotiomycetes</taxon>
        <taxon>Chaetothyriomycetidae</taxon>
        <taxon>Chaetothyriales</taxon>
        <taxon>Herpotrichiellaceae</taxon>
        <taxon>Exophiala</taxon>
    </lineage>
</organism>
<dbReference type="Proteomes" id="UP000007304">
    <property type="component" value="Unassembled WGS sequence"/>
</dbReference>
<keyword evidence="3" id="KW-1185">Reference proteome</keyword>